<feature type="compositionally biased region" description="Basic residues" evidence="2">
    <location>
        <begin position="395"/>
        <end position="408"/>
    </location>
</feature>
<name>A0A9D1QPD4_9LACO</name>
<dbReference type="Pfam" id="PF25888">
    <property type="entry name" value="WHD_DnaB"/>
    <property type="match status" value="1"/>
</dbReference>
<dbReference type="EMBL" id="DXGK01000006">
    <property type="protein sequence ID" value="HIW69790.1"/>
    <property type="molecule type" value="Genomic_DNA"/>
</dbReference>
<proteinExistence type="inferred from homology"/>
<evidence type="ECO:0000256" key="1">
    <source>
        <dbReference type="ARBA" id="ARBA00093462"/>
    </source>
</evidence>
<evidence type="ECO:0000313" key="6">
    <source>
        <dbReference type="Proteomes" id="UP000886878"/>
    </source>
</evidence>
<gene>
    <name evidence="5" type="ORF">H9876_00170</name>
</gene>
<evidence type="ECO:0000256" key="2">
    <source>
        <dbReference type="SAM" id="MobiDB-lite"/>
    </source>
</evidence>
<organism evidence="5 6">
    <name type="scientific">Candidatus Limosilactobacillus merdipullorum</name>
    <dbReference type="NCBI Taxonomy" id="2838653"/>
    <lineage>
        <taxon>Bacteria</taxon>
        <taxon>Bacillati</taxon>
        <taxon>Bacillota</taxon>
        <taxon>Bacilli</taxon>
        <taxon>Lactobacillales</taxon>
        <taxon>Lactobacillaceae</taxon>
        <taxon>Limosilactobacillus</taxon>
    </lineage>
</organism>
<protein>
    <submittedName>
        <fullName evidence="5">DnaD domain protein</fullName>
    </submittedName>
</protein>
<feature type="region of interest" description="Disordered" evidence="2">
    <location>
        <begin position="388"/>
        <end position="433"/>
    </location>
</feature>
<evidence type="ECO:0000259" key="3">
    <source>
        <dbReference type="Pfam" id="PF07261"/>
    </source>
</evidence>
<reference evidence="5" key="2">
    <citation type="submission" date="2021-04" db="EMBL/GenBank/DDBJ databases">
        <authorList>
            <person name="Gilroy R."/>
        </authorList>
    </citation>
    <scope>NUCLEOTIDE SEQUENCE</scope>
    <source>
        <strain evidence="5">ChiHejej3B27-2180</strain>
    </source>
</reference>
<dbReference type="InterPro" id="IPR006343">
    <property type="entry name" value="DnaB/C_C"/>
</dbReference>
<feature type="compositionally biased region" description="Basic and acidic residues" evidence="2">
    <location>
        <begin position="409"/>
        <end position="425"/>
    </location>
</feature>
<dbReference type="InterPro" id="IPR058660">
    <property type="entry name" value="WHD_DnaB"/>
</dbReference>
<comment type="similarity">
    <text evidence="1">Belongs to the DnaB/DnaD family.</text>
</comment>
<feature type="domain" description="DnaB/C C-terminal" evidence="3">
    <location>
        <begin position="317"/>
        <end position="385"/>
    </location>
</feature>
<sequence>MKQTMPPITPQTGYLVTTKTSDFQLNFTVFASLYQPLLSPLAYVLESILATQLQVNPILADRRRHSDLLSILNAGTGKLESARDQLEAVGLLRTFFQDDEIGPVFVYELQPLLSASQVFEEDILSTKLLQTVGEQRFKDLAKAVRQYYYDPRQMTETTHSFFDVFTPDQAELAADSQLTSNVQQQLRQPQKQELVPNDKFDFTLLAKQLVHDGLDEDDVQASRQLIMTQHLMYGIAEPQMRQLVLQAVNWGVNNKIDPRQFQLVVANSFQAPSREKPEPTVKPVAEEITGLSNQEQQLVKVAQDLAPVTFLATLKQQTGGGFVTSSEKYIISNLLNQGLAPEVVNILSYDVIVQQELPTLRKNLVDTIANSWQRSNVGSASAALKEIKNFNQPTKRTRTARKYRPRGGRVKEQLPDWATKKDHQSKTKASAAQLRESQQLLAKLKQKHDNKNK</sequence>
<accession>A0A9D1QPD4</accession>
<dbReference type="Pfam" id="PF07261">
    <property type="entry name" value="DnaB_2"/>
    <property type="match status" value="1"/>
</dbReference>
<dbReference type="Proteomes" id="UP000886878">
    <property type="component" value="Unassembled WGS sequence"/>
</dbReference>
<evidence type="ECO:0000259" key="4">
    <source>
        <dbReference type="Pfam" id="PF25888"/>
    </source>
</evidence>
<feature type="domain" description="Replicative helicase loading/DNA remodeling protein DnaB N-terminal winged helix" evidence="4">
    <location>
        <begin position="18"/>
        <end position="261"/>
    </location>
</feature>
<reference evidence="5" key="1">
    <citation type="journal article" date="2021" name="PeerJ">
        <title>Extensive microbial diversity within the chicken gut microbiome revealed by metagenomics and culture.</title>
        <authorList>
            <person name="Gilroy R."/>
            <person name="Ravi A."/>
            <person name="Getino M."/>
            <person name="Pursley I."/>
            <person name="Horton D.L."/>
            <person name="Alikhan N.F."/>
            <person name="Baker D."/>
            <person name="Gharbi K."/>
            <person name="Hall N."/>
            <person name="Watson M."/>
            <person name="Adriaenssens E.M."/>
            <person name="Foster-Nyarko E."/>
            <person name="Jarju S."/>
            <person name="Secka A."/>
            <person name="Antonio M."/>
            <person name="Oren A."/>
            <person name="Chaudhuri R.R."/>
            <person name="La Ragione R."/>
            <person name="Hildebrand F."/>
            <person name="Pallen M.J."/>
        </authorList>
    </citation>
    <scope>NUCLEOTIDE SEQUENCE</scope>
    <source>
        <strain evidence="5">ChiHejej3B27-2180</strain>
    </source>
</reference>
<comment type="caution">
    <text evidence="5">The sequence shown here is derived from an EMBL/GenBank/DDBJ whole genome shotgun (WGS) entry which is preliminary data.</text>
</comment>
<evidence type="ECO:0000313" key="5">
    <source>
        <dbReference type="EMBL" id="HIW69790.1"/>
    </source>
</evidence>
<dbReference type="AlphaFoldDB" id="A0A9D1QPD4"/>